<evidence type="ECO:0000313" key="1">
    <source>
        <dbReference type="EMBL" id="TGX84112.1"/>
    </source>
</evidence>
<comment type="caution">
    <text evidence="1">The sequence shown here is derived from an EMBL/GenBank/DDBJ whole genome shotgun (WGS) entry which is preliminary data.</text>
</comment>
<organism evidence="1 2">
    <name type="scientific">Palleniella muris</name>
    <dbReference type="NCBI Taxonomy" id="3038145"/>
    <lineage>
        <taxon>Bacteria</taxon>
        <taxon>Pseudomonadati</taxon>
        <taxon>Bacteroidota</taxon>
        <taxon>Bacteroidia</taxon>
        <taxon>Bacteroidales</taxon>
        <taxon>Prevotellaceae</taxon>
        <taxon>Palleniella</taxon>
    </lineage>
</organism>
<dbReference type="EMBL" id="SRZC01000001">
    <property type="protein sequence ID" value="TGX84112.1"/>
    <property type="molecule type" value="Genomic_DNA"/>
</dbReference>
<keyword evidence="2" id="KW-1185">Reference proteome</keyword>
<name>A0AC61QTN4_9BACT</name>
<sequence length="203" mass="23607">MNLEGLDYNTQRERMKMPEYGRCVHTLVKHCLAIENRSARQKCAENIVKTMELMHPEIRQTPDYKQKLWDHLAIMCDFKLDIDYPYDISGAKKIFSRPAPMPYPKRRIPVRHYGSLVFQTLDCIKEMPPGPARDEASRVIANQMKRDIIQHGFAIPENDRIFSDIAQFTDGVIQLDPEKVKLDFFTIESNATKKAKPKKKKGK</sequence>
<protein>
    <submittedName>
        <fullName evidence="1">DUF4290 domain-containing protein</fullName>
    </submittedName>
</protein>
<evidence type="ECO:0000313" key="2">
    <source>
        <dbReference type="Proteomes" id="UP000308886"/>
    </source>
</evidence>
<proteinExistence type="predicted"/>
<reference evidence="1" key="1">
    <citation type="submission" date="2019-04" db="EMBL/GenBank/DDBJ databases">
        <title>Microbes associate with the intestines of laboratory mice.</title>
        <authorList>
            <person name="Navarre W."/>
            <person name="Wong E."/>
            <person name="Huang K."/>
            <person name="Tropini C."/>
            <person name="Ng K."/>
            <person name="Yu B."/>
        </authorList>
    </citation>
    <scope>NUCLEOTIDE SEQUENCE</scope>
    <source>
        <strain evidence="1">NM73_A23</strain>
    </source>
</reference>
<gene>
    <name evidence="1" type="ORF">E5358_00285</name>
</gene>
<dbReference type="Proteomes" id="UP000308886">
    <property type="component" value="Unassembled WGS sequence"/>
</dbReference>
<accession>A0AC61QTN4</accession>